<dbReference type="RefSeq" id="WP_035551138.1">
    <property type="nucleotide sequence ID" value="NZ_AWFH01000012.1"/>
</dbReference>
<keyword evidence="1" id="KW-0812">Transmembrane</keyword>
<dbReference type="OrthoDB" id="7632567at2"/>
<name>A0A059E1N4_9PROT</name>
<comment type="caution">
    <text evidence="2">The sequence shown here is derived from an EMBL/GenBank/DDBJ whole genome shotgun (WGS) entry which is preliminary data.</text>
</comment>
<proteinExistence type="predicted"/>
<feature type="transmembrane region" description="Helical" evidence="1">
    <location>
        <begin position="5"/>
        <end position="27"/>
    </location>
</feature>
<evidence type="ECO:0000313" key="2">
    <source>
        <dbReference type="EMBL" id="KCZ61844.1"/>
    </source>
</evidence>
<reference evidence="2 3" key="1">
    <citation type="journal article" date="2014" name="Antonie Van Leeuwenhoek">
        <title>Hyphomonas beringensis sp. nov. and Hyphomonas chukchiensis sp. nov., isolated from surface seawater of the Bering Sea and Chukchi Sea.</title>
        <authorList>
            <person name="Li C."/>
            <person name="Lai Q."/>
            <person name="Li G."/>
            <person name="Dong C."/>
            <person name="Wang J."/>
            <person name="Liao Y."/>
            <person name="Shao Z."/>
        </authorList>
    </citation>
    <scope>NUCLEOTIDE SEQUENCE [LARGE SCALE GENOMIC DNA]</scope>
    <source>
        <strain evidence="2 3">22II1-22F38</strain>
    </source>
</reference>
<dbReference type="PATRIC" id="fig|1280948.3.peg.1756"/>
<sequence>MSRKLIFWVVASFLFLGAMLWGISRLWESNADGLSGHGWVAYVLGGVLTLALSMGLFLLTFHSARHGYDEIDRPEDRTDQNIDYRQ</sequence>
<keyword evidence="1" id="KW-0472">Membrane</keyword>
<keyword evidence="1" id="KW-1133">Transmembrane helix</keyword>
<dbReference type="Proteomes" id="UP000024547">
    <property type="component" value="Unassembled WGS sequence"/>
</dbReference>
<gene>
    <name evidence="2" type="ORF">HY36_04620</name>
</gene>
<dbReference type="EMBL" id="AWFH01000012">
    <property type="protein sequence ID" value="KCZ61844.1"/>
    <property type="molecule type" value="Genomic_DNA"/>
</dbReference>
<evidence type="ECO:0000313" key="3">
    <source>
        <dbReference type="Proteomes" id="UP000024547"/>
    </source>
</evidence>
<organism evidence="2 3">
    <name type="scientific">Hyphomonas atlantica</name>
    <dbReference type="NCBI Taxonomy" id="1280948"/>
    <lineage>
        <taxon>Bacteria</taxon>
        <taxon>Pseudomonadati</taxon>
        <taxon>Pseudomonadota</taxon>
        <taxon>Alphaproteobacteria</taxon>
        <taxon>Hyphomonadales</taxon>
        <taxon>Hyphomonadaceae</taxon>
        <taxon>Hyphomonas</taxon>
    </lineage>
</organism>
<dbReference type="AlphaFoldDB" id="A0A059E1N4"/>
<dbReference type="eggNOG" id="ENOG5032JPR">
    <property type="taxonomic scope" value="Bacteria"/>
</dbReference>
<protein>
    <submittedName>
        <fullName evidence="2">Uncharacterized protein</fullName>
    </submittedName>
</protein>
<evidence type="ECO:0000256" key="1">
    <source>
        <dbReference type="SAM" id="Phobius"/>
    </source>
</evidence>
<dbReference type="STRING" id="1280948.HY36_04620"/>
<accession>A0A059E1N4</accession>
<feature type="transmembrane region" description="Helical" evidence="1">
    <location>
        <begin position="39"/>
        <end position="61"/>
    </location>
</feature>
<keyword evidence="3" id="KW-1185">Reference proteome</keyword>